<dbReference type="Proteomes" id="UP000007755">
    <property type="component" value="Unassembled WGS sequence"/>
</dbReference>
<protein>
    <submittedName>
        <fullName evidence="1">Uncharacterized protein</fullName>
    </submittedName>
</protein>
<evidence type="ECO:0000313" key="1">
    <source>
        <dbReference type="EMBL" id="EGI69156.1"/>
    </source>
</evidence>
<accession>F4W9I1</accession>
<gene>
    <name evidence="1" type="ORF">G5I_02133</name>
</gene>
<dbReference type="EMBL" id="GL888030">
    <property type="protein sequence ID" value="EGI69156.1"/>
    <property type="molecule type" value="Genomic_DNA"/>
</dbReference>
<proteinExistence type="predicted"/>
<keyword evidence="2" id="KW-1185">Reference proteome</keyword>
<reference evidence="1" key="1">
    <citation type="submission" date="2011-02" db="EMBL/GenBank/DDBJ databases">
        <title>The genome of the leaf-cutting ant Acromyrmex echinatior suggests key adaptations to social evolution and fungus farming.</title>
        <authorList>
            <person name="Nygaard S."/>
            <person name="Zhang G."/>
        </authorList>
    </citation>
    <scope>NUCLEOTIDE SEQUENCE</scope>
</reference>
<sequence>MEIGRRGDTARAPIRVQILALGPFQVMRLMMYCQRHFVAPKCISLFASKKRVRIKQFRPTLLVLDDVLIAVIHFTREATRYWVICIPVCERDRRRVRRDREVVSGEEEIEGKIEEEGER</sequence>
<organism evidence="2">
    <name type="scientific">Acromyrmex echinatior</name>
    <name type="common">Panamanian leafcutter ant</name>
    <name type="synonym">Acromyrmex octospinosus echinatior</name>
    <dbReference type="NCBI Taxonomy" id="103372"/>
    <lineage>
        <taxon>Eukaryota</taxon>
        <taxon>Metazoa</taxon>
        <taxon>Ecdysozoa</taxon>
        <taxon>Arthropoda</taxon>
        <taxon>Hexapoda</taxon>
        <taxon>Insecta</taxon>
        <taxon>Pterygota</taxon>
        <taxon>Neoptera</taxon>
        <taxon>Endopterygota</taxon>
        <taxon>Hymenoptera</taxon>
        <taxon>Apocrita</taxon>
        <taxon>Aculeata</taxon>
        <taxon>Formicoidea</taxon>
        <taxon>Formicidae</taxon>
        <taxon>Myrmicinae</taxon>
        <taxon>Acromyrmex</taxon>
    </lineage>
</organism>
<evidence type="ECO:0000313" key="2">
    <source>
        <dbReference type="Proteomes" id="UP000007755"/>
    </source>
</evidence>
<name>F4W9I1_ACREC</name>
<dbReference type="InParanoid" id="F4W9I1"/>
<dbReference type="AlphaFoldDB" id="F4W9I1"/>